<dbReference type="RefSeq" id="WP_206720761.1">
    <property type="nucleotide sequence ID" value="NZ_CP071090.1"/>
</dbReference>
<keyword evidence="2" id="KW-0732">Signal</keyword>
<keyword evidence="4" id="KW-1185">Reference proteome</keyword>
<name>A0ABX7NKK8_9BACT</name>
<evidence type="ECO:0008006" key="5">
    <source>
        <dbReference type="Google" id="ProtNLM"/>
    </source>
</evidence>
<evidence type="ECO:0000313" key="4">
    <source>
        <dbReference type="Proteomes" id="UP000662747"/>
    </source>
</evidence>
<sequence>MRAIKCVKVQGWVRRSLLMGVSLGIMGLTSSPAVAQVQPPPPCHPNPRAEQDRDTVAKRGDVVALPGPLKDRLLLLAERPHSVLPLQVYAEADSPSQLFQYYLLNTHGFERNVFVSVIPGVNDTAMKTATGPDCGLPTLAAVRLALEPKPGLPTDPNDVRAFIDVFTDISGLFVINNESGWYEGWMIHDLVVPEVAPPRPDGRAQFGTITAEDAAALAKMGDGQNVPGNIFTMDGDSVRFPSEDDRFPRLQTNVVPIQLSMGAYNSLQQSDAHAYWEFNYTTNWIHPLYELPFTGGFPDTFGGSPDAFQDGEIGLLSSLVPGSGPLGVKNKPQIYGDNPNRPRDPDLFDADVDSQREFRQRFIPSGLANEVFLDVYARPASFMPGERDLNRRLFLAYAAEVARVDTNRDGVVSAAEGDVDTASDGFPDNSRLFIPATQFNRFAVTREINDGYLAPRFAPSQRAWLLTGNLRSVRPAVPASEGRDADDR</sequence>
<feature type="signal peptide" evidence="2">
    <location>
        <begin position="1"/>
        <end position="35"/>
    </location>
</feature>
<feature type="chain" id="PRO_5046091321" description="Lipoprotein" evidence="2">
    <location>
        <begin position="36"/>
        <end position="488"/>
    </location>
</feature>
<feature type="region of interest" description="Disordered" evidence="1">
    <location>
        <begin position="34"/>
        <end position="54"/>
    </location>
</feature>
<organism evidence="3 4">
    <name type="scientific">Pyxidicoccus parkwayensis</name>
    <dbReference type="NCBI Taxonomy" id="2813578"/>
    <lineage>
        <taxon>Bacteria</taxon>
        <taxon>Pseudomonadati</taxon>
        <taxon>Myxococcota</taxon>
        <taxon>Myxococcia</taxon>
        <taxon>Myxococcales</taxon>
        <taxon>Cystobacterineae</taxon>
        <taxon>Myxococcaceae</taxon>
        <taxon>Pyxidicoccus</taxon>
    </lineage>
</organism>
<dbReference type="EMBL" id="CP071090">
    <property type="protein sequence ID" value="QSQ19173.1"/>
    <property type="molecule type" value="Genomic_DNA"/>
</dbReference>
<reference evidence="3 4" key="1">
    <citation type="submission" date="2021-02" db="EMBL/GenBank/DDBJ databases">
        <title>De Novo genome assembly of isolated myxobacteria.</title>
        <authorList>
            <person name="Stevens D.C."/>
        </authorList>
    </citation>
    <scope>NUCLEOTIDE SEQUENCE [LARGE SCALE GENOMIC DNA]</scope>
    <source>
        <strain evidence="4">SCPEA02</strain>
    </source>
</reference>
<evidence type="ECO:0000256" key="2">
    <source>
        <dbReference type="SAM" id="SignalP"/>
    </source>
</evidence>
<protein>
    <recommendedName>
        <fullName evidence="5">Lipoprotein</fullName>
    </recommendedName>
</protein>
<gene>
    <name evidence="3" type="ORF">JY651_27925</name>
</gene>
<evidence type="ECO:0000313" key="3">
    <source>
        <dbReference type="EMBL" id="QSQ19173.1"/>
    </source>
</evidence>
<evidence type="ECO:0000256" key="1">
    <source>
        <dbReference type="SAM" id="MobiDB-lite"/>
    </source>
</evidence>
<proteinExistence type="predicted"/>
<dbReference type="Proteomes" id="UP000662747">
    <property type="component" value="Chromosome"/>
</dbReference>
<accession>A0ABX7NKK8</accession>